<evidence type="ECO:0000313" key="2">
    <source>
        <dbReference type="EMBL" id="MEE2055690.1"/>
    </source>
</evidence>
<accession>A0ABU7L2A3</accession>
<evidence type="ECO:0000313" key="3">
    <source>
        <dbReference type="Proteomes" id="UP001348641"/>
    </source>
</evidence>
<organism evidence="2 3">
    <name type="scientific">Nocardiopsis tropica</name>
    <dbReference type="NCBI Taxonomy" id="109330"/>
    <lineage>
        <taxon>Bacteria</taxon>
        <taxon>Bacillati</taxon>
        <taxon>Actinomycetota</taxon>
        <taxon>Actinomycetes</taxon>
        <taxon>Streptosporangiales</taxon>
        <taxon>Nocardiopsidaceae</taxon>
        <taxon>Nocardiopsis</taxon>
    </lineage>
</organism>
<feature type="compositionally biased region" description="Basic and acidic residues" evidence="1">
    <location>
        <begin position="31"/>
        <end position="40"/>
    </location>
</feature>
<feature type="compositionally biased region" description="Basic and acidic residues" evidence="1">
    <location>
        <begin position="7"/>
        <end position="17"/>
    </location>
</feature>
<reference evidence="2 3" key="1">
    <citation type="submission" date="2023-07" db="EMBL/GenBank/DDBJ databases">
        <authorList>
            <person name="Girao M."/>
            <person name="Carvalho M.F."/>
        </authorList>
    </citation>
    <scope>NUCLEOTIDE SEQUENCE [LARGE SCALE GENOMIC DNA]</scope>
    <source>
        <strain evidence="2 3">66/93</strain>
    </source>
</reference>
<feature type="region of interest" description="Disordered" evidence="1">
    <location>
        <begin position="1"/>
        <end position="55"/>
    </location>
</feature>
<sequence length="55" mass="5595">MTALDPLEDHVGDHGKPDSTNTGKGGSASGDGKDPKKHGSEPLPTQSGDGKDPNR</sequence>
<proteinExistence type="predicted"/>
<dbReference type="RefSeq" id="WP_330162423.1">
    <property type="nucleotide sequence ID" value="NZ_BAAAJA010000008.1"/>
</dbReference>
<evidence type="ECO:0000256" key="1">
    <source>
        <dbReference type="SAM" id="MobiDB-lite"/>
    </source>
</evidence>
<name>A0ABU7L2A3_9ACTN</name>
<comment type="caution">
    <text evidence="2">The sequence shown here is derived from an EMBL/GenBank/DDBJ whole genome shotgun (WGS) entry which is preliminary data.</text>
</comment>
<dbReference type="EMBL" id="JAUUCC010000210">
    <property type="protein sequence ID" value="MEE2055690.1"/>
    <property type="molecule type" value="Genomic_DNA"/>
</dbReference>
<protein>
    <submittedName>
        <fullName evidence="2">Uncharacterized protein</fullName>
    </submittedName>
</protein>
<dbReference type="Proteomes" id="UP001348641">
    <property type="component" value="Unassembled WGS sequence"/>
</dbReference>
<gene>
    <name evidence="2" type="ORF">Q8A49_34845</name>
</gene>